<name>A0A9D1AI98_9FIRM</name>
<dbReference type="Gene3D" id="3.50.50.60">
    <property type="entry name" value="FAD/NAD(P)-binding domain"/>
    <property type="match status" value="2"/>
</dbReference>
<reference evidence="3" key="2">
    <citation type="journal article" date="2021" name="PeerJ">
        <title>Extensive microbial diversity within the chicken gut microbiome revealed by metagenomics and culture.</title>
        <authorList>
            <person name="Gilroy R."/>
            <person name="Ravi A."/>
            <person name="Getino M."/>
            <person name="Pursley I."/>
            <person name="Horton D.L."/>
            <person name="Alikhan N.F."/>
            <person name="Baker D."/>
            <person name="Gharbi K."/>
            <person name="Hall N."/>
            <person name="Watson M."/>
            <person name="Adriaenssens E.M."/>
            <person name="Foster-Nyarko E."/>
            <person name="Jarju S."/>
            <person name="Secka A."/>
            <person name="Antonio M."/>
            <person name="Oren A."/>
            <person name="Chaudhuri R.R."/>
            <person name="La Ragione R."/>
            <person name="Hildebrand F."/>
            <person name="Pallen M.J."/>
        </authorList>
    </citation>
    <scope>NUCLEOTIDE SEQUENCE</scope>
    <source>
        <strain evidence="3">CHK184-25365</strain>
    </source>
</reference>
<reference evidence="3" key="1">
    <citation type="submission" date="2020-10" db="EMBL/GenBank/DDBJ databases">
        <authorList>
            <person name="Gilroy R."/>
        </authorList>
    </citation>
    <scope>NUCLEOTIDE SEQUENCE</scope>
    <source>
        <strain evidence="3">CHK184-25365</strain>
    </source>
</reference>
<dbReference type="PANTHER" id="PTHR42842:SF3">
    <property type="entry name" value="FAD_NAD(P)-BINDING OXIDOREDUCTASE FAMILY PROTEIN"/>
    <property type="match status" value="1"/>
</dbReference>
<proteinExistence type="predicted"/>
<dbReference type="SUPFAM" id="SSF51905">
    <property type="entry name" value="FAD/NAD(P)-binding domain"/>
    <property type="match status" value="1"/>
</dbReference>
<evidence type="ECO:0000259" key="1">
    <source>
        <dbReference type="Pfam" id="PF01266"/>
    </source>
</evidence>
<dbReference type="PIRSF" id="PIRSF038984">
    <property type="entry name" value="FAD_binding_protein"/>
    <property type="match status" value="1"/>
</dbReference>
<evidence type="ECO:0000313" key="4">
    <source>
        <dbReference type="Proteomes" id="UP000886749"/>
    </source>
</evidence>
<feature type="domain" description="FAD-dependent protein C-terminal" evidence="2">
    <location>
        <begin position="281"/>
        <end position="475"/>
    </location>
</feature>
<protein>
    <recommendedName>
        <fullName evidence="5">NAD(FAD)-utilizing dehydrogenase</fullName>
    </recommendedName>
</protein>
<evidence type="ECO:0000259" key="2">
    <source>
        <dbReference type="Pfam" id="PF21688"/>
    </source>
</evidence>
<dbReference type="InterPro" id="IPR049516">
    <property type="entry name" value="FAD-depend_C"/>
</dbReference>
<dbReference type="EMBL" id="DVGY01000029">
    <property type="protein sequence ID" value="HIR40418.1"/>
    <property type="molecule type" value="Genomic_DNA"/>
</dbReference>
<dbReference type="InterPro" id="IPR028348">
    <property type="entry name" value="FAD-binding_protein"/>
</dbReference>
<dbReference type="Pfam" id="PF21688">
    <property type="entry name" value="FAD-depend_C"/>
    <property type="match status" value="1"/>
</dbReference>
<dbReference type="Gene3D" id="3.30.70.2700">
    <property type="match status" value="1"/>
</dbReference>
<accession>A0A9D1AI98</accession>
<dbReference type="PANTHER" id="PTHR42842">
    <property type="entry name" value="FAD/NAD(P)-BINDING OXIDOREDUCTASE"/>
    <property type="match status" value="1"/>
</dbReference>
<evidence type="ECO:0000313" key="3">
    <source>
        <dbReference type="EMBL" id="HIR40418.1"/>
    </source>
</evidence>
<dbReference type="InterPro" id="IPR036188">
    <property type="entry name" value="FAD/NAD-bd_sf"/>
</dbReference>
<comment type="caution">
    <text evidence="3">The sequence shown here is derived from an EMBL/GenBank/DDBJ whole genome shotgun (WGS) entry which is preliminary data.</text>
</comment>
<gene>
    <name evidence="3" type="ORF">IAB36_01155</name>
</gene>
<evidence type="ECO:0008006" key="5">
    <source>
        <dbReference type="Google" id="ProtNLM"/>
    </source>
</evidence>
<organism evidence="3 4">
    <name type="scientific">Candidatus Egerieicola pullicola</name>
    <dbReference type="NCBI Taxonomy" id="2840775"/>
    <lineage>
        <taxon>Bacteria</taxon>
        <taxon>Bacillati</taxon>
        <taxon>Bacillota</taxon>
        <taxon>Clostridia</taxon>
        <taxon>Eubacteriales</taxon>
        <taxon>Oscillospiraceae</taxon>
        <taxon>Oscillospiraceae incertae sedis</taxon>
        <taxon>Candidatus Egerieicola</taxon>
    </lineage>
</organism>
<dbReference type="Proteomes" id="UP000886749">
    <property type="component" value="Unassembled WGS sequence"/>
</dbReference>
<dbReference type="AlphaFoldDB" id="A0A9D1AI98"/>
<sequence length="531" mass="57840">MPLFISDIKLPLTAPEEQAVDRALSLCRLGRDQVKFARVYKRSLDARKQQDMRFIYSVQLSLAEGEEALANRLHSSQVRYQPPLPEMDPPKLTPLSHPPIVVGFGPAGMFCAYQLARAGLRPLVLERGPEMERRAAAVEEYWRTGKLDPAANVQFGEGGAGAFSDGKLTTRIHDPRCHWVLEQLAALGAPEEILIKAKPHIGTDQLRQVVQNLRREILRLGGEIRFDTQVQELLIQQGKVRGVVANGEEIPSEFVVLALGHSARDTLETLLGQGITLLPKPFSVGVRIEHPQSLIDRGLYGKYAGHPALPVGEYQLSWRQGDRGVYTFCMCPGGYVVPSASQPGTVVTNGMSYHARDGKNANAGLVVSVSPEDFGTRPLDGMYFQQKLEQAAFVMGGETGAAPGVTVGRFLQHKTGLDLNRVQPTYALGVTPGDLDALFPPVIPYMLREGIVRMGKKLPGFDAPDSVLTAPETRTSSPVRIPRGETGMAQGLYGLYPCGEGAGYAGGILSAAVDGVRTAQWMMEEIQSLRK</sequence>
<feature type="domain" description="FAD dependent oxidoreductase" evidence="1">
    <location>
        <begin position="207"/>
        <end position="279"/>
    </location>
</feature>
<dbReference type="Pfam" id="PF01266">
    <property type="entry name" value="DAO"/>
    <property type="match status" value="1"/>
</dbReference>
<dbReference type="InterPro" id="IPR006076">
    <property type="entry name" value="FAD-dep_OxRdtase"/>
</dbReference>